<accession>A0A6N2U2U8</accession>
<comment type="similarity">
    <text evidence="2 6">Belongs to the major facilitator superfamily. Sugar transporter (TC 2.A.1.1) family.</text>
</comment>
<proteinExistence type="inferred from homology"/>
<feature type="transmembrane region" description="Helical" evidence="7">
    <location>
        <begin position="449"/>
        <end position="467"/>
    </location>
</feature>
<dbReference type="AlphaFoldDB" id="A0A6N2U2U8"/>
<comment type="subcellular location">
    <subcellularLocation>
        <location evidence="1">Cell membrane</location>
        <topology evidence="1">Multi-pass membrane protein</topology>
    </subcellularLocation>
</comment>
<evidence type="ECO:0000256" key="3">
    <source>
        <dbReference type="ARBA" id="ARBA00022692"/>
    </source>
</evidence>
<feature type="domain" description="Major facilitator superfamily (MFS) profile" evidence="8">
    <location>
        <begin position="24"/>
        <end position="471"/>
    </location>
</feature>
<dbReference type="PROSITE" id="PS00217">
    <property type="entry name" value="SUGAR_TRANSPORT_2"/>
    <property type="match status" value="1"/>
</dbReference>
<dbReference type="PRINTS" id="PR00171">
    <property type="entry name" value="SUGRTRNSPORT"/>
</dbReference>
<evidence type="ECO:0000256" key="7">
    <source>
        <dbReference type="SAM" id="Phobius"/>
    </source>
</evidence>
<reference evidence="9" key="1">
    <citation type="submission" date="2019-11" db="EMBL/GenBank/DDBJ databases">
        <authorList>
            <person name="Feng L."/>
        </authorList>
    </citation>
    <scope>NUCLEOTIDE SEQUENCE</scope>
    <source>
        <strain evidence="9">AodontolyticusLFYP35</strain>
    </source>
</reference>
<keyword evidence="6" id="KW-0813">Transport</keyword>
<evidence type="ECO:0000259" key="8">
    <source>
        <dbReference type="PROSITE" id="PS50850"/>
    </source>
</evidence>
<dbReference type="InterPro" id="IPR003663">
    <property type="entry name" value="Sugar/inositol_transpt"/>
</dbReference>
<keyword evidence="3 7" id="KW-0812">Transmembrane</keyword>
<sequence length="486" mass="51297">MSTSRTAVPLTEAQRRARKYATFLALIATLGPFFYGFEGMVLNAAIKAVGTTFHLGPFLQGVAGAAGVIGGLIGALGAGRISDKIGRKTTLMWVGPFLLFEALLGPLSPLLGGFGYPFLLLTRIVGGIGFGAATTVAPGYVAEIAPADIRGRLIGFRQLAIILGLFFAGLINMGVVRLTGGAAKPAFWGLQTWQVLFACLIIPALLFVIFTAQIPESPRYLVSVGKTAEAGAVLAKVSGEDDPAARVKAIAASMEETGGRKLSIGEIFSSKWRGLVLVGMMIAAFQQLTGINGVFFYSNSLFAAVGFNESMALQQTLLITGFKIVGVVSGILLVDHVGRKRMLIYGGTLIFVSLGVVATVFTLAPVVDGKPDVADNPVLAFLAVAALCTFLLGFTSSWGPIFSIVMGEMFPNSIRGGAMSMASGADFFVNFLVVLLFPFLISWSPAGTYWIYCAFGVLAVIFTAKYLKETTGTELEDMDKLAASEK</sequence>
<evidence type="ECO:0000256" key="4">
    <source>
        <dbReference type="ARBA" id="ARBA00022989"/>
    </source>
</evidence>
<feature type="transmembrane region" description="Helical" evidence="7">
    <location>
        <begin position="193"/>
        <end position="212"/>
    </location>
</feature>
<dbReference type="InterPro" id="IPR020846">
    <property type="entry name" value="MFS_dom"/>
</dbReference>
<evidence type="ECO:0000313" key="9">
    <source>
        <dbReference type="EMBL" id="VYT10993.1"/>
    </source>
</evidence>
<dbReference type="InterPro" id="IPR005828">
    <property type="entry name" value="MFS_sugar_transport-like"/>
</dbReference>
<dbReference type="Gene3D" id="1.20.1250.20">
    <property type="entry name" value="MFS general substrate transporter like domains"/>
    <property type="match status" value="1"/>
</dbReference>
<dbReference type="SUPFAM" id="SSF103473">
    <property type="entry name" value="MFS general substrate transporter"/>
    <property type="match status" value="1"/>
</dbReference>
<dbReference type="NCBIfam" id="TIGR00879">
    <property type="entry name" value="SP"/>
    <property type="match status" value="1"/>
</dbReference>
<feature type="transmembrane region" description="Helical" evidence="7">
    <location>
        <begin position="154"/>
        <end position="173"/>
    </location>
</feature>
<dbReference type="PROSITE" id="PS50850">
    <property type="entry name" value="MFS"/>
    <property type="match status" value="1"/>
</dbReference>
<name>A0A6N2U2U8_9ACTO</name>
<feature type="transmembrane region" description="Helical" evidence="7">
    <location>
        <begin position="379"/>
        <end position="406"/>
    </location>
</feature>
<dbReference type="InterPro" id="IPR005829">
    <property type="entry name" value="Sugar_transporter_CS"/>
</dbReference>
<dbReference type="InterPro" id="IPR050360">
    <property type="entry name" value="MFS_Sugar_Transporters"/>
</dbReference>
<dbReference type="Pfam" id="PF00083">
    <property type="entry name" value="Sugar_tr"/>
    <property type="match status" value="1"/>
</dbReference>
<keyword evidence="5 7" id="KW-0472">Membrane</keyword>
<dbReference type="EMBL" id="CACRSM010000003">
    <property type="protein sequence ID" value="VYT10993.1"/>
    <property type="molecule type" value="Genomic_DNA"/>
</dbReference>
<feature type="transmembrane region" description="Helical" evidence="7">
    <location>
        <begin position="275"/>
        <end position="297"/>
    </location>
</feature>
<protein>
    <submittedName>
        <fullName evidence="9">D-xylose-proton symporter</fullName>
    </submittedName>
</protein>
<organism evidence="9">
    <name type="scientific">Schaalia odontolytica</name>
    <dbReference type="NCBI Taxonomy" id="1660"/>
    <lineage>
        <taxon>Bacteria</taxon>
        <taxon>Bacillati</taxon>
        <taxon>Actinomycetota</taxon>
        <taxon>Actinomycetes</taxon>
        <taxon>Actinomycetales</taxon>
        <taxon>Actinomycetaceae</taxon>
        <taxon>Schaalia</taxon>
    </lineage>
</organism>
<dbReference type="PANTHER" id="PTHR48022:SF2">
    <property type="entry name" value="PLASTIDIC GLUCOSE TRANSPORTER 4"/>
    <property type="match status" value="1"/>
</dbReference>
<evidence type="ECO:0000256" key="2">
    <source>
        <dbReference type="ARBA" id="ARBA00010992"/>
    </source>
</evidence>
<feature type="transmembrane region" description="Helical" evidence="7">
    <location>
        <begin position="118"/>
        <end position="142"/>
    </location>
</feature>
<dbReference type="GO" id="GO:0005886">
    <property type="term" value="C:plasma membrane"/>
    <property type="evidence" value="ECO:0007669"/>
    <property type="project" value="UniProtKB-SubCell"/>
</dbReference>
<evidence type="ECO:0000256" key="5">
    <source>
        <dbReference type="ARBA" id="ARBA00023136"/>
    </source>
</evidence>
<evidence type="ECO:0000256" key="6">
    <source>
        <dbReference type="RuleBase" id="RU003346"/>
    </source>
</evidence>
<feature type="transmembrane region" description="Helical" evidence="7">
    <location>
        <begin position="57"/>
        <end position="79"/>
    </location>
</feature>
<dbReference type="PROSITE" id="PS00216">
    <property type="entry name" value="SUGAR_TRANSPORT_1"/>
    <property type="match status" value="2"/>
</dbReference>
<feature type="transmembrane region" description="Helical" evidence="7">
    <location>
        <begin position="427"/>
        <end position="443"/>
    </location>
</feature>
<feature type="transmembrane region" description="Helical" evidence="7">
    <location>
        <begin position="91"/>
        <end position="112"/>
    </location>
</feature>
<evidence type="ECO:0000256" key="1">
    <source>
        <dbReference type="ARBA" id="ARBA00004651"/>
    </source>
</evidence>
<dbReference type="InterPro" id="IPR036259">
    <property type="entry name" value="MFS_trans_sf"/>
</dbReference>
<keyword evidence="4 7" id="KW-1133">Transmembrane helix</keyword>
<feature type="transmembrane region" description="Helical" evidence="7">
    <location>
        <begin position="317"/>
        <end position="335"/>
    </location>
</feature>
<gene>
    <name evidence="9" type="primary">xylE</name>
    <name evidence="9" type="ORF">AOLFYP35_01575</name>
</gene>
<feature type="transmembrane region" description="Helical" evidence="7">
    <location>
        <begin position="342"/>
        <end position="367"/>
    </location>
</feature>
<feature type="transmembrane region" description="Helical" evidence="7">
    <location>
        <begin position="20"/>
        <end position="37"/>
    </location>
</feature>
<dbReference type="PANTHER" id="PTHR48022">
    <property type="entry name" value="PLASTIDIC GLUCOSE TRANSPORTER 4"/>
    <property type="match status" value="1"/>
</dbReference>
<dbReference type="GO" id="GO:0005351">
    <property type="term" value="F:carbohydrate:proton symporter activity"/>
    <property type="evidence" value="ECO:0007669"/>
    <property type="project" value="TreeGrafter"/>
</dbReference>